<comment type="subcellular location">
    <subcellularLocation>
        <location evidence="1">Membrane</location>
        <topology evidence="1">Lipid-anchor</topology>
    </subcellularLocation>
</comment>
<dbReference type="PANTHER" id="PTHR47979">
    <property type="entry name" value="DRAB11-RELATED"/>
    <property type="match status" value="1"/>
</dbReference>
<dbReference type="InterPro" id="IPR005225">
    <property type="entry name" value="Small_GTP-bd"/>
</dbReference>
<dbReference type="EMBL" id="CAJNOR010000807">
    <property type="protein sequence ID" value="CAF1011849.1"/>
    <property type="molecule type" value="Genomic_DNA"/>
</dbReference>
<dbReference type="PROSITE" id="PS51419">
    <property type="entry name" value="RAB"/>
    <property type="match status" value="1"/>
</dbReference>
<dbReference type="GO" id="GO:0005525">
    <property type="term" value="F:GTP binding"/>
    <property type="evidence" value="ECO:0007669"/>
    <property type="project" value="UniProtKB-KW"/>
</dbReference>
<keyword evidence="6" id="KW-0449">Lipoprotein</keyword>
<dbReference type="FunFam" id="3.40.50.300:FF:000274">
    <property type="entry name" value="ras-related protein RABA5a"/>
    <property type="match status" value="1"/>
</dbReference>
<comment type="caution">
    <text evidence="8">The sequence shown here is derived from an EMBL/GenBank/DDBJ whole genome shotgun (WGS) entry which is preliminary data.</text>
</comment>
<evidence type="ECO:0000256" key="5">
    <source>
        <dbReference type="ARBA" id="ARBA00023136"/>
    </source>
</evidence>
<dbReference type="SUPFAM" id="SSF52540">
    <property type="entry name" value="P-loop containing nucleoside triphosphate hydrolases"/>
    <property type="match status" value="1"/>
</dbReference>
<evidence type="ECO:0000256" key="6">
    <source>
        <dbReference type="ARBA" id="ARBA00023288"/>
    </source>
</evidence>
<sequence length="422" mass="46641">MSSDDAIESAQKAVLDEVTKQDYELRHVDPPGTPLSTTQAKVLLEVQGGKHELHHVEPPGTPLSTTQAKVLLEVQGGKHELHHVEPPGTPLSTTQAKVLLEVQGGKHELHHVEPPGTPLSTTQAKVLLEVQGGKHELHHVDEPPKEGLSDAEKQAYFNEKQAYLNEKQAYLNEKQKQHEKFSLIMAKSGGGSEYDFIFKVVLIGDSSVGKSNLLLRFTRNEFRLDTQSTIGVEFAYKQIIIEGKKIKTQVWDTAGQERFKTVIPQFYRGSEGALAVFDLTKPESFEHINTWIEELHRHTPADIPIVLVGNKSDLVDQRKVSQDQAKDLAQRLKVSYMETSALNASNVEQAFVTLVKSVFYKKIPKSVDNPTASTATDHSSTVPVTTDTTDAQVEISTNTKSFRLNDKAKPVALKKNSSGGCC</sequence>
<proteinExistence type="inferred from homology"/>
<dbReference type="GO" id="GO:0003924">
    <property type="term" value="F:GTPase activity"/>
    <property type="evidence" value="ECO:0007669"/>
    <property type="project" value="InterPro"/>
</dbReference>
<evidence type="ECO:0000256" key="3">
    <source>
        <dbReference type="ARBA" id="ARBA00022741"/>
    </source>
</evidence>
<dbReference type="Pfam" id="PF00071">
    <property type="entry name" value="Ras"/>
    <property type="match status" value="1"/>
</dbReference>
<name>A0A814HLP8_ADIRI</name>
<dbReference type="AlphaFoldDB" id="A0A814HLP8"/>
<evidence type="ECO:0000256" key="1">
    <source>
        <dbReference type="ARBA" id="ARBA00004635"/>
    </source>
</evidence>
<dbReference type="GO" id="GO:0016020">
    <property type="term" value="C:membrane"/>
    <property type="evidence" value="ECO:0007669"/>
    <property type="project" value="UniProtKB-SubCell"/>
</dbReference>
<dbReference type="InterPro" id="IPR001806">
    <property type="entry name" value="Small_GTPase"/>
</dbReference>
<keyword evidence="7" id="KW-0636">Prenylation</keyword>
<dbReference type="InterPro" id="IPR027417">
    <property type="entry name" value="P-loop_NTPase"/>
</dbReference>
<dbReference type="NCBIfam" id="TIGR00231">
    <property type="entry name" value="small_GTP"/>
    <property type="match status" value="1"/>
</dbReference>
<reference evidence="8" key="1">
    <citation type="submission" date="2021-02" db="EMBL/GenBank/DDBJ databases">
        <authorList>
            <person name="Nowell W R."/>
        </authorList>
    </citation>
    <scope>NUCLEOTIDE SEQUENCE</scope>
</reference>
<dbReference type="Gene3D" id="3.40.50.300">
    <property type="entry name" value="P-loop containing nucleotide triphosphate hydrolases"/>
    <property type="match status" value="1"/>
</dbReference>
<evidence type="ECO:0000256" key="7">
    <source>
        <dbReference type="ARBA" id="ARBA00023289"/>
    </source>
</evidence>
<keyword evidence="4" id="KW-0342">GTP-binding</keyword>
<dbReference type="SMART" id="SM00176">
    <property type="entry name" value="RAN"/>
    <property type="match status" value="1"/>
</dbReference>
<dbReference type="PROSITE" id="PS51421">
    <property type="entry name" value="RAS"/>
    <property type="match status" value="1"/>
</dbReference>
<keyword evidence="5" id="KW-0472">Membrane</keyword>
<dbReference type="SMART" id="SM00175">
    <property type="entry name" value="RAB"/>
    <property type="match status" value="1"/>
</dbReference>
<keyword evidence="9" id="KW-1185">Reference proteome</keyword>
<protein>
    <submittedName>
        <fullName evidence="8">Uncharacterized protein</fullName>
    </submittedName>
</protein>
<dbReference type="Proteomes" id="UP000663828">
    <property type="component" value="Unassembled WGS sequence"/>
</dbReference>
<gene>
    <name evidence="8" type="ORF">XAT740_LOCUS13765</name>
</gene>
<keyword evidence="3" id="KW-0547">Nucleotide-binding</keyword>
<evidence type="ECO:0000313" key="8">
    <source>
        <dbReference type="EMBL" id="CAF1011849.1"/>
    </source>
</evidence>
<accession>A0A814HLP8</accession>
<dbReference type="InterPro" id="IPR050209">
    <property type="entry name" value="Rab_GTPases_membrane_traffic"/>
</dbReference>
<dbReference type="PRINTS" id="PR00449">
    <property type="entry name" value="RASTRNSFRMNG"/>
</dbReference>
<dbReference type="PROSITE" id="PS51420">
    <property type="entry name" value="RHO"/>
    <property type="match status" value="1"/>
</dbReference>
<evidence type="ECO:0000256" key="2">
    <source>
        <dbReference type="ARBA" id="ARBA00006270"/>
    </source>
</evidence>
<comment type="similarity">
    <text evidence="2">Belongs to the small GTPase superfamily. Rab family.</text>
</comment>
<dbReference type="SMART" id="SM00173">
    <property type="entry name" value="RAS"/>
    <property type="match status" value="1"/>
</dbReference>
<evidence type="ECO:0000256" key="4">
    <source>
        <dbReference type="ARBA" id="ARBA00023134"/>
    </source>
</evidence>
<organism evidence="8 9">
    <name type="scientific">Adineta ricciae</name>
    <name type="common">Rotifer</name>
    <dbReference type="NCBI Taxonomy" id="249248"/>
    <lineage>
        <taxon>Eukaryota</taxon>
        <taxon>Metazoa</taxon>
        <taxon>Spiralia</taxon>
        <taxon>Gnathifera</taxon>
        <taxon>Rotifera</taxon>
        <taxon>Eurotatoria</taxon>
        <taxon>Bdelloidea</taxon>
        <taxon>Adinetida</taxon>
        <taxon>Adinetidae</taxon>
        <taxon>Adineta</taxon>
    </lineage>
</organism>
<evidence type="ECO:0000313" key="9">
    <source>
        <dbReference type="Proteomes" id="UP000663828"/>
    </source>
</evidence>
<dbReference type="SMART" id="SM00174">
    <property type="entry name" value="RHO"/>
    <property type="match status" value="1"/>
</dbReference>